<protein>
    <recommendedName>
        <fullName evidence="11">Acyltransferase</fullName>
        <ecNumber evidence="11">2.3.1.-</ecNumber>
    </recommendedName>
</protein>
<dbReference type="RefSeq" id="XP_073978554.1">
    <property type="nucleotide sequence ID" value="XM_074122453.1"/>
</dbReference>
<dbReference type="GO" id="GO:0005789">
    <property type="term" value="C:endoplasmic reticulum membrane"/>
    <property type="evidence" value="ECO:0007669"/>
    <property type="project" value="UniProtKB-SubCell"/>
</dbReference>
<dbReference type="HOGENOM" id="CLU_023995_0_1_1"/>
<dbReference type="VEuPathDB" id="VectorBase:RPRC000305"/>
<evidence type="ECO:0000256" key="7">
    <source>
        <dbReference type="ARBA" id="ARBA00022989"/>
    </source>
</evidence>
<dbReference type="GeneID" id="141451228"/>
<dbReference type="InParanoid" id="T1H8G4"/>
<keyword evidence="3" id="KW-0444">Lipid biosynthesis</keyword>
<evidence type="ECO:0000256" key="10">
    <source>
        <dbReference type="ARBA" id="ARBA00023315"/>
    </source>
</evidence>
<dbReference type="STRING" id="13249.T1H8G4"/>
<evidence type="ECO:0000256" key="8">
    <source>
        <dbReference type="ARBA" id="ARBA00023098"/>
    </source>
</evidence>
<keyword evidence="7 11" id="KW-1133">Transmembrane helix</keyword>
<dbReference type="CDD" id="cd07987">
    <property type="entry name" value="LPLAT_MGAT-like"/>
    <property type="match status" value="1"/>
</dbReference>
<keyword evidence="9 11" id="KW-0472">Membrane</keyword>
<accession>T1H8G4</accession>
<comment type="similarity">
    <text evidence="2 11">Belongs to the diacylglycerol acyltransferase family.</text>
</comment>
<dbReference type="Proteomes" id="UP000015103">
    <property type="component" value="Unassembled WGS sequence"/>
</dbReference>
<dbReference type="SUPFAM" id="SSF69593">
    <property type="entry name" value="Glycerol-3-phosphate (1)-acyltransferase"/>
    <property type="match status" value="1"/>
</dbReference>
<dbReference type="EMBL" id="ACPB03008268">
    <property type="status" value="NOT_ANNOTATED_CDS"/>
    <property type="molecule type" value="Genomic_DNA"/>
</dbReference>
<dbReference type="InterPro" id="IPR007130">
    <property type="entry name" value="DAGAT"/>
</dbReference>
<dbReference type="PANTHER" id="PTHR12317">
    <property type="entry name" value="DIACYLGLYCEROL O-ACYLTRANSFERASE"/>
    <property type="match status" value="1"/>
</dbReference>
<dbReference type="AlphaFoldDB" id="T1H8G4"/>
<evidence type="ECO:0000256" key="11">
    <source>
        <dbReference type="RuleBase" id="RU367023"/>
    </source>
</evidence>
<dbReference type="EC" id="2.3.1.-" evidence="11"/>
<keyword evidence="8" id="KW-0443">Lipid metabolism</keyword>
<dbReference type="GO" id="GO:0004144">
    <property type="term" value="F:diacylglycerol O-acyltransferase activity"/>
    <property type="evidence" value="ECO:0007669"/>
    <property type="project" value="TreeGrafter"/>
</dbReference>
<name>T1H8G4_RHOPR</name>
<keyword evidence="4 11" id="KW-0808">Transferase</keyword>
<dbReference type="PANTHER" id="PTHR12317:SF79">
    <property type="entry name" value="ACYLTRANSFERASE"/>
    <property type="match status" value="1"/>
</dbReference>
<evidence type="ECO:0000313" key="12">
    <source>
        <dbReference type="EnsemblMetazoa" id="RPRC000305-PA"/>
    </source>
</evidence>
<evidence type="ECO:0000256" key="3">
    <source>
        <dbReference type="ARBA" id="ARBA00022516"/>
    </source>
</evidence>
<keyword evidence="6 11" id="KW-0256">Endoplasmic reticulum</keyword>
<reference evidence="12" key="1">
    <citation type="submission" date="2015-05" db="UniProtKB">
        <authorList>
            <consortium name="EnsemblMetazoa"/>
        </authorList>
    </citation>
    <scope>IDENTIFICATION</scope>
</reference>
<dbReference type="Pfam" id="PF03982">
    <property type="entry name" value="DAGAT"/>
    <property type="match status" value="1"/>
</dbReference>
<dbReference type="OMA" id="NDPKHAG"/>
<feature type="transmembrane region" description="Helical" evidence="11">
    <location>
        <begin position="21"/>
        <end position="37"/>
    </location>
</feature>
<keyword evidence="13" id="KW-1185">Reference proteome</keyword>
<evidence type="ECO:0000256" key="6">
    <source>
        <dbReference type="ARBA" id="ARBA00022824"/>
    </source>
</evidence>
<organism evidence="12 13">
    <name type="scientific">Rhodnius prolixus</name>
    <name type="common">Triatomid bug</name>
    <dbReference type="NCBI Taxonomy" id="13249"/>
    <lineage>
        <taxon>Eukaryota</taxon>
        <taxon>Metazoa</taxon>
        <taxon>Ecdysozoa</taxon>
        <taxon>Arthropoda</taxon>
        <taxon>Hexapoda</taxon>
        <taxon>Insecta</taxon>
        <taxon>Pterygota</taxon>
        <taxon>Neoptera</taxon>
        <taxon>Paraneoptera</taxon>
        <taxon>Hemiptera</taxon>
        <taxon>Heteroptera</taxon>
        <taxon>Panheteroptera</taxon>
        <taxon>Cimicomorpha</taxon>
        <taxon>Reduviidae</taxon>
        <taxon>Triatominae</taxon>
        <taxon>Rhodnius</taxon>
    </lineage>
</organism>
<evidence type="ECO:0000256" key="5">
    <source>
        <dbReference type="ARBA" id="ARBA00022692"/>
    </source>
</evidence>
<dbReference type="eggNOG" id="KOG0831">
    <property type="taxonomic scope" value="Eukaryota"/>
</dbReference>
<evidence type="ECO:0000256" key="2">
    <source>
        <dbReference type="ARBA" id="ARBA00005420"/>
    </source>
</evidence>
<evidence type="ECO:0000256" key="9">
    <source>
        <dbReference type="ARBA" id="ARBA00023136"/>
    </source>
</evidence>
<evidence type="ECO:0000256" key="4">
    <source>
        <dbReference type="ARBA" id="ARBA00022679"/>
    </source>
</evidence>
<proteinExistence type="inferred from homology"/>
<comment type="subcellular location">
    <subcellularLocation>
        <location evidence="1 11">Endoplasmic reticulum membrane</location>
        <topology evidence="1 11">Multi-pass membrane protein</topology>
    </subcellularLocation>
</comment>
<sequence length="340" mass="38455">MDILGVKFAPLNTPLRRRLETLCAFFWISLLAFGGMICTCLLVYVIVFTRFYLLGFLYLLWIYLDRNTCHQGGRKITYCRNLIFWKYFKDFFPLKIVKTCDLPPTTNYLFCAFPHGLLPAGIFGHFATEVTDFPNLFPGLKTHVATLNMHFNTPITRELLSGLGFVSSSKESIKYILNKEDKGHALVLVVGGAAEALYARPGTNKIVLKNRKGFVKLALKTGCPLVPVYSFGENDLYNQVSNPPGSLTYNIQNWLKNATGIAPCIPIGRGFLQYTFGPIPQRCPVTTVVGKPIAIPKDENASQETIERYHQIFSEELTKLFEEHKHKYVKDPENAQLVID</sequence>
<evidence type="ECO:0000256" key="1">
    <source>
        <dbReference type="ARBA" id="ARBA00004477"/>
    </source>
</evidence>
<dbReference type="EnsemblMetazoa" id="RPRC000305-RA">
    <property type="protein sequence ID" value="RPRC000305-PA"/>
    <property type="gene ID" value="RPRC000305"/>
</dbReference>
<comment type="caution">
    <text evidence="11">Lacks conserved residue(s) required for the propagation of feature annotation.</text>
</comment>
<dbReference type="FunCoup" id="T1H8G4">
    <property type="interactions" value="94"/>
</dbReference>
<dbReference type="GO" id="GO:0019432">
    <property type="term" value="P:triglyceride biosynthetic process"/>
    <property type="evidence" value="ECO:0007669"/>
    <property type="project" value="TreeGrafter"/>
</dbReference>
<keyword evidence="10" id="KW-0012">Acyltransferase</keyword>
<evidence type="ECO:0000313" key="13">
    <source>
        <dbReference type="Proteomes" id="UP000015103"/>
    </source>
</evidence>
<keyword evidence="5 11" id="KW-0812">Transmembrane</keyword>